<dbReference type="InterPro" id="IPR036465">
    <property type="entry name" value="vWFA_dom_sf"/>
</dbReference>
<dbReference type="SUPFAM" id="SSF103088">
    <property type="entry name" value="OmpA-like"/>
    <property type="match status" value="1"/>
</dbReference>
<feature type="domain" description="VWFA" evidence="4">
    <location>
        <begin position="34"/>
        <end position="213"/>
    </location>
</feature>
<dbReference type="PANTHER" id="PTHR30329">
    <property type="entry name" value="STATOR ELEMENT OF FLAGELLAR MOTOR COMPLEX"/>
    <property type="match status" value="1"/>
</dbReference>
<dbReference type="PROSITE" id="PS51123">
    <property type="entry name" value="OMPA_2"/>
    <property type="match status" value="1"/>
</dbReference>
<protein>
    <submittedName>
        <fullName evidence="6">Outer membrane protein A</fullName>
    </submittedName>
</protein>
<reference evidence="6" key="1">
    <citation type="submission" date="2016-10" db="EMBL/GenBank/DDBJ databases">
        <authorList>
            <person name="de Groot N.N."/>
        </authorList>
    </citation>
    <scope>NUCLEOTIDE SEQUENCE</scope>
</reference>
<dbReference type="Gene3D" id="3.40.50.410">
    <property type="entry name" value="von Willebrand factor, type A domain"/>
    <property type="match status" value="1"/>
</dbReference>
<name>A0A1W1BMY6_9ZZZZ</name>
<keyword evidence="2" id="KW-0472">Membrane</keyword>
<dbReference type="InterPro" id="IPR006665">
    <property type="entry name" value="OmpA-like"/>
</dbReference>
<evidence type="ECO:0000256" key="2">
    <source>
        <dbReference type="ARBA" id="ARBA00023136"/>
    </source>
</evidence>
<dbReference type="GO" id="GO:0009279">
    <property type="term" value="C:cell outer membrane"/>
    <property type="evidence" value="ECO:0007669"/>
    <property type="project" value="UniProtKB-SubCell"/>
</dbReference>
<gene>
    <name evidence="6" type="ORF">MNB_SV-12-1870</name>
</gene>
<dbReference type="PRINTS" id="PR01023">
    <property type="entry name" value="NAFLGMOTY"/>
</dbReference>
<sequence length="360" mass="40158">MFKKKVIQGILISLLIGGCSIKEASLESSSDKPVVLFILDTSESMLNLENGKSKMENAKKSIVDTVSKIDSNRFNTGLITFDNTRRCRAKTAVELGDPKNILDSIDEVEAWGVSPLADAIARSNEMLSGTEKKMLILLSDGKDNCGGDPVAEAKKLYKKYGVKVNLQVIGYAVEKKKQDELKKIARISKDWMYHDTVNGANAKKIVQKIIEKIQPKQQTPSTISPIEREEVEPPRVIYNVPAEDTEYDSIDSSNFEVGFSSGSNNLSSSYIAQIKKLYDYLKDNNKKVTLIGHADSRGTESYNQKLSEQRAETIKFKLIEFGINADRIEAIGKGENEPIATNTTKEGRRKNRRVEIEILD</sequence>
<dbReference type="Gene3D" id="3.30.1330.60">
    <property type="entry name" value="OmpA-like domain"/>
    <property type="match status" value="1"/>
</dbReference>
<proteinExistence type="predicted"/>
<dbReference type="Pfam" id="PF00691">
    <property type="entry name" value="OmpA"/>
    <property type="match status" value="1"/>
</dbReference>
<accession>A0A1W1BMY6</accession>
<dbReference type="AlphaFoldDB" id="A0A1W1BMY6"/>
<dbReference type="InterPro" id="IPR006690">
    <property type="entry name" value="OMPA-like_CS"/>
</dbReference>
<dbReference type="CDD" id="cd07185">
    <property type="entry name" value="OmpA_C-like"/>
    <property type="match status" value="1"/>
</dbReference>
<evidence type="ECO:0000256" key="3">
    <source>
        <dbReference type="ARBA" id="ARBA00023237"/>
    </source>
</evidence>
<dbReference type="Pfam" id="PF00092">
    <property type="entry name" value="VWA"/>
    <property type="match status" value="1"/>
</dbReference>
<dbReference type="PROSITE" id="PS50234">
    <property type="entry name" value="VWFA"/>
    <property type="match status" value="1"/>
</dbReference>
<dbReference type="EMBL" id="FPHE01000056">
    <property type="protein sequence ID" value="SFV54852.1"/>
    <property type="molecule type" value="Genomic_DNA"/>
</dbReference>
<evidence type="ECO:0000313" key="6">
    <source>
        <dbReference type="EMBL" id="SFV54852.1"/>
    </source>
</evidence>
<dbReference type="SMART" id="SM00327">
    <property type="entry name" value="VWA"/>
    <property type="match status" value="1"/>
</dbReference>
<dbReference type="PROSITE" id="PS01068">
    <property type="entry name" value="OMPA_1"/>
    <property type="match status" value="1"/>
</dbReference>
<dbReference type="PROSITE" id="PS51257">
    <property type="entry name" value="PROKAR_LIPOPROTEIN"/>
    <property type="match status" value="1"/>
</dbReference>
<organism evidence="6">
    <name type="scientific">hydrothermal vent metagenome</name>
    <dbReference type="NCBI Taxonomy" id="652676"/>
    <lineage>
        <taxon>unclassified sequences</taxon>
        <taxon>metagenomes</taxon>
        <taxon>ecological metagenomes</taxon>
    </lineage>
</organism>
<dbReference type="InterPro" id="IPR036737">
    <property type="entry name" value="OmpA-like_sf"/>
</dbReference>
<evidence type="ECO:0000259" key="5">
    <source>
        <dbReference type="PROSITE" id="PS51123"/>
    </source>
</evidence>
<evidence type="ECO:0000259" key="4">
    <source>
        <dbReference type="PROSITE" id="PS50234"/>
    </source>
</evidence>
<dbReference type="PANTHER" id="PTHR30329:SF21">
    <property type="entry name" value="LIPOPROTEIN YIAD-RELATED"/>
    <property type="match status" value="1"/>
</dbReference>
<dbReference type="InterPro" id="IPR006664">
    <property type="entry name" value="OMP_bac"/>
</dbReference>
<comment type="subcellular location">
    <subcellularLocation>
        <location evidence="1">Cell outer membrane</location>
    </subcellularLocation>
</comment>
<dbReference type="PRINTS" id="PR01021">
    <property type="entry name" value="OMPADOMAIN"/>
</dbReference>
<dbReference type="InterPro" id="IPR002035">
    <property type="entry name" value="VWF_A"/>
</dbReference>
<dbReference type="CDD" id="cd00198">
    <property type="entry name" value="vWFA"/>
    <property type="match status" value="1"/>
</dbReference>
<feature type="domain" description="OmpA-like" evidence="5">
    <location>
        <begin position="246"/>
        <end position="360"/>
    </location>
</feature>
<dbReference type="InterPro" id="IPR050330">
    <property type="entry name" value="Bact_OuterMem_StrucFunc"/>
</dbReference>
<keyword evidence="3" id="KW-0998">Cell outer membrane</keyword>
<dbReference type="SUPFAM" id="SSF53300">
    <property type="entry name" value="vWA-like"/>
    <property type="match status" value="1"/>
</dbReference>
<evidence type="ECO:0000256" key="1">
    <source>
        <dbReference type="ARBA" id="ARBA00004442"/>
    </source>
</evidence>